<dbReference type="Gene3D" id="3.90.180.10">
    <property type="entry name" value="Medium-chain alcohol dehydrogenases, catalytic domain"/>
    <property type="match status" value="1"/>
</dbReference>
<dbReference type="RefSeq" id="WP_036817610.1">
    <property type="nucleotide sequence ID" value="NZ_AVBF01000013.1"/>
</dbReference>
<dbReference type="Proteomes" id="UP000030147">
    <property type="component" value="Unassembled WGS sequence"/>
</dbReference>
<dbReference type="InterPro" id="IPR036291">
    <property type="entry name" value="NAD(P)-bd_dom_sf"/>
</dbReference>
<dbReference type="InterPro" id="IPR013154">
    <property type="entry name" value="ADH-like_N"/>
</dbReference>
<dbReference type="PANTHER" id="PTHR48106">
    <property type="entry name" value="QUINONE OXIDOREDUCTASE PIG3-RELATED"/>
    <property type="match status" value="1"/>
</dbReference>
<organism evidence="4 5">
    <name type="scientific">Pontibacillus yanchengensis Y32</name>
    <dbReference type="NCBI Taxonomy" id="1385514"/>
    <lineage>
        <taxon>Bacteria</taxon>
        <taxon>Bacillati</taxon>
        <taxon>Bacillota</taxon>
        <taxon>Bacilli</taxon>
        <taxon>Bacillales</taxon>
        <taxon>Bacillaceae</taxon>
        <taxon>Pontibacillus</taxon>
    </lineage>
</organism>
<dbReference type="SUPFAM" id="SSF51735">
    <property type="entry name" value="NAD(P)-binding Rossmann-fold domains"/>
    <property type="match status" value="1"/>
</dbReference>
<dbReference type="AlphaFoldDB" id="A0A0A2TG52"/>
<dbReference type="Pfam" id="PF08240">
    <property type="entry name" value="ADH_N"/>
    <property type="match status" value="1"/>
</dbReference>
<feature type="domain" description="Enoyl reductase (ER)" evidence="3">
    <location>
        <begin position="10"/>
        <end position="322"/>
    </location>
</feature>
<comment type="caution">
    <text evidence="4">The sequence shown here is derived from an EMBL/GenBank/DDBJ whole genome shotgun (WGS) entry which is preliminary data.</text>
</comment>
<evidence type="ECO:0000313" key="5">
    <source>
        <dbReference type="Proteomes" id="UP000030147"/>
    </source>
</evidence>
<evidence type="ECO:0000313" key="4">
    <source>
        <dbReference type="EMBL" id="KGP73398.1"/>
    </source>
</evidence>
<keyword evidence="1" id="KW-0521">NADP</keyword>
<dbReference type="OrthoDB" id="9787435at2"/>
<dbReference type="Gene3D" id="3.40.50.720">
    <property type="entry name" value="NAD(P)-binding Rossmann-like Domain"/>
    <property type="match status" value="1"/>
</dbReference>
<gene>
    <name evidence="4" type="ORF">N782_04930</name>
</gene>
<dbReference type="SUPFAM" id="SSF50129">
    <property type="entry name" value="GroES-like"/>
    <property type="match status" value="1"/>
</dbReference>
<dbReference type="GO" id="GO:0005829">
    <property type="term" value="C:cytosol"/>
    <property type="evidence" value="ECO:0007669"/>
    <property type="project" value="TreeGrafter"/>
</dbReference>
<dbReference type="EMBL" id="AVBF01000013">
    <property type="protein sequence ID" value="KGP73398.1"/>
    <property type="molecule type" value="Genomic_DNA"/>
</dbReference>
<dbReference type="Pfam" id="PF00107">
    <property type="entry name" value="ADH_zinc_N"/>
    <property type="match status" value="1"/>
</dbReference>
<reference evidence="4 5" key="1">
    <citation type="journal article" date="2015" name="Stand. Genomic Sci.">
        <title>High quality draft genome sequence of the moderately halophilic bacterium Pontibacillus yanchengensis Y32(T) and comparison among Pontibacillus genomes.</title>
        <authorList>
            <person name="Huang J."/>
            <person name="Qiao Z.X."/>
            <person name="Tang J.W."/>
            <person name="Wang G."/>
        </authorList>
    </citation>
    <scope>NUCLEOTIDE SEQUENCE [LARGE SCALE GENOMIC DNA]</scope>
    <source>
        <strain evidence="4 5">Y32</strain>
    </source>
</reference>
<proteinExistence type="predicted"/>
<dbReference type="eggNOG" id="COG0604">
    <property type="taxonomic scope" value="Bacteria"/>
</dbReference>
<dbReference type="InterPro" id="IPR047618">
    <property type="entry name" value="QOR-like"/>
</dbReference>
<keyword evidence="5" id="KW-1185">Reference proteome</keyword>
<dbReference type="STRING" id="1385514.N782_04930"/>
<dbReference type="InterPro" id="IPR011032">
    <property type="entry name" value="GroES-like_sf"/>
</dbReference>
<evidence type="ECO:0000256" key="1">
    <source>
        <dbReference type="ARBA" id="ARBA00022857"/>
    </source>
</evidence>
<protein>
    <submittedName>
        <fullName evidence="4">Alcohol dehydrogenase</fullName>
    </submittedName>
</protein>
<dbReference type="SMART" id="SM00829">
    <property type="entry name" value="PKS_ER"/>
    <property type="match status" value="1"/>
</dbReference>
<dbReference type="GO" id="GO:0003960">
    <property type="term" value="F:quinone reductase (NADPH) activity"/>
    <property type="evidence" value="ECO:0007669"/>
    <property type="project" value="InterPro"/>
</dbReference>
<dbReference type="GO" id="GO:0035925">
    <property type="term" value="F:mRNA 3'-UTR AU-rich region binding"/>
    <property type="evidence" value="ECO:0007669"/>
    <property type="project" value="TreeGrafter"/>
</dbReference>
<accession>A0A0A2TG52</accession>
<dbReference type="PANTHER" id="PTHR48106:SF13">
    <property type="entry name" value="QUINONE OXIDOREDUCTASE-RELATED"/>
    <property type="match status" value="1"/>
</dbReference>
<name>A0A0A2TG52_9BACI</name>
<evidence type="ECO:0000256" key="2">
    <source>
        <dbReference type="ARBA" id="ARBA00023002"/>
    </source>
</evidence>
<dbReference type="InterPro" id="IPR020843">
    <property type="entry name" value="ER"/>
</dbReference>
<dbReference type="InterPro" id="IPR013149">
    <property type="entry name" value="ADH-like_C"/>
</dbReference>
<keyword evidence="2" id="KW-0560">Oxidoreductase</keyword>
<evidence type="ECO:0000259" key="3">
    <source>
        <dbReference type="SMART" id="SM00829"/>
    </source>
</evidence>
<dbReference type="GO" id="GO:0070402">
    <property type="term" value="F:NADPH binding"/>
    <property type="evidence" value="ECO:0007669"/>
    <property type="project" value="TreeGrafter"/>
</dbReference>
<dbReference type="CDD" id="cd05286">
    <property type="entry name" value="QOR2"/>
    <property type="match status" value="1"/>
</dbReference>
<sequence>MKAIQFEEYGGPEVLEMKEFTKPQPDEGEVVLKVEAIGVNYADTARREGAYVVPTPLPFIPGAEVAGVVEEVGADVTTVNKGDRVVTLIEKGGYAEYVTANAHTLISIPEGVASETAVALPLQGLTAYHIITTMGHLEKGETILVHAGAGGVGSLAIQLANHFGAGMVIATASTEEKLQLAKDLGADAVVNYTESNWREQVLEATGGKGVDVALEMAGGDVFHETVKCMRSFGRVVVYGVASGEPALMYPSGLMNRNLSVIGFFLPQIMKRRELLMSSMKELLMLTQSGDLKLTIGGVYPLSEAANVHELLQGRKTKGKLVLVP</sequence>